<dbReference type="RefSeq" id="WP_311554952.1">
    <property type="nucleotide sequence ID" value="NZ_JAVREJ010000003.1"/>
</dbReference>
<dbReference type="PANTHER" id="PTHR11941:SF54">
    <property type="entry name" value="ENOYL-COA HYDRATASE, MITOCHONDRIAL"/>
    <property type="match status" value="1"/>
</dbReference>
<comment type="catalytic activity">
    <reaction evidence="4">
        <text>a 4-saturated-(3S)-3-hydroxyacyl-CoA = a (3E)-enoyl-CoA + H2O</text>
        <dbReference type="Rhea" id="RHEA:20724"/>
        <dbReference type="ChEBI" id="CHEBI:15377"/>
        <dbReference type="ChEBI" id="CHEBI:58521"/>
        <dbReference type="ChEBI" id="CHEBI:137480"/>
        <dbReference type="EC" id="4.2.1.17"/>
    </reaction>
</comment>
<keyword evidence="2" id="KW-0456">Lyase</keyword>
<name>A0ABU2N8L1_9PSEU</name>
<gene>
    <name evidence="5" type="ORF">RM445_05530</name>
</gene>
<dbReference type="Pfam" id="PF00378">
    <property type="entry name" value="ECH_1"/>
    <property type="match status" value="1"/>
</dbReference>
<dbReference type="InterPro" id="IPR029045">
    <property type="entry name" value="ClpP/crotonase-like_dom_sf"/>
</dbReference>
<dbReference type="Proteomes" id="UP001183202">
    <property type="component" value="Unassembled WGS sequence"/>
</dbReference>
<dbReference type="CDD" id="cd06558">
    <property type="entry name" value="crotonase-like"/>
    <property type="match status" value="1"/>
</dbReference>
<evidence type="ECO:0000256" key="2">
    <source>
        <dbReference type="ARBA" id="ARBA00023239"/>
    </source>
</evidence>
<comment type="similarity">
    <text evidence="1">Belongs to the enoyl-CoA hydratase/isomerase family.</text>
</comment>
<proteinExistence type="inferred from homology"/>
<keyword evidence="6" id="KW-1185">Reference proteome</keyword>
<evidence type="ECO:0000256" key="4">
    <source>
        <dbReference type="ARBA" id="ARBA00023717"/>
    </source>
</evidence>
<dbReference type="Gene3D" id="1.10.12.10">
    <property type="entry name" value="Lyase 2-enoyl-coa Hydratase, Chain A, domain 2"/>
    <property type="match status" value="1"/>
</dbReference>
<dbReference type="PANTHER" id="PTHR11941">
    <property type="entry name" value="ENOYL-COA HYDRATASE-RELATED"/>
    <property type="match status" value="1"/>
</dbReference>
<accession>A0ABU2N8L1</accession>
<dbReference type="Gene3D" id="3.90.226.10">
    <property type="entry name" value="2-enoyl-CoA Hydratase, Chain A, domain 1"/>
    <property type="match status" value="1"/>
</dbReference>
<sequence>MTSAADGHANGSVTNRFEPLLPPSLEVERHGADGEVAVLRLTRAAKRNALNDPTVLGIEAFFSAPSEGVKAVVLDAQGEHFCAGLDLSELTERDAFESLQHSRMWHRAFERMESGRLPVVSVLKGAVIGGGLELASATHLRVAEPSTFYALPEGQHGLFVGGGGSVRVPRLIGAHRMADMMLTGRVVDAEEGQTLGLSHYLVGPGEGLDKALELAKKIATNSPVTNFAVLQALPRIAEANPAEGYLLESLMAALAGSSEQAQQRMQAFLQGRGGKVQR</sequence>
<dbReference type="NCBIfam" id="NF006013">
    <property type="entry name" value="PRK08150.1"/>
    <property type="match status" value="1"/>
</dbReference>
<protein>
    <submittedName>
        <fullName evidence="5">Crotonase/enoyl-CoA hydratase family protein</fullName>
    </submittedName>
</protein>
<evidence type="ECO:0000256" key="1">
    <source>
        <dbReference type="ARBA" id="ARBA00005254"/>
    </source>
</evidence>
<dbReference type="EMBL" id="JAVREJ010000003">
    <property type="protein sequence ID" value="MDT0348984.1"/>
    <property type="molecule type" value="Genomic_DNA"/>
</dbReference>
<organism evidence="5 6">
    <name type="scientific">Pseudonocardia charpentierae</name>
    <dbReference type="NCBI Taxonomy" id="3075545"/>
    <lineage>
        <taxon>Bacteria</taxon>
        <taxon>Bacillati</taxon>
        <taxon>Actinomycetota</taxon>
        <taxon>Actinomycetes</taxon>
        <taxon>Pseudonocardiales</taxon>
        <taxon>Pseudonocardiaceae</taxon>
        <taxon>Pseudonocardia</taxon>
    </lineage>
</organism>
<dbReference type="InterPro" id="IPR014748">
    <property type="entry name" value="Enoyl-CoA_hydra_C"/>
</dbReference>
<evidence type="ECO:0000313" key="6">
    <source>
        <dbReference type="Proteomes" id="UP001183202"/>
    </source>
</evidence>
<dbReference type="InterPro" id="IPR001753">
    <property type="entry name" value="Enoyl-CoA_hydra/iso"/>
</dbReference>
<comment type="caution">
    <text evidence="5">The sequence shown here is derived from an EMBL/GenBank/DDBJ whole genome shotgun (WGS) entry which is preliminary data.</text>
</comment>
<evidence type="ECO:0000313" key="5">
    <source>
        <dbReference type="EMBL" id="MDT0348984.1"/>
    </source>
</evidence>
<evidence type="ECO:0000256" key="3">
    <source>
        <dbReference type="ARBA" id="ARBA00023709"/>
    </source>
</evidence>
<reference evidence="6" key="1">
    <citation type="submission" date="2023-07" db="EMBL/GenBank/DDBJ databases">
        <title>30 novel species of actinomycetes from the DSMZ collection.</title>
        <authorList>
            <person name="Nouioui I."/>
        </authorList>
    </citation>
    <scope>NUCLEOTIDE SEQUENCE [LARGE SCALE GENOMIC DNA]</scope>
    <source>
        <strain evidence="6">DSM 45834</strain>
    </source>
</reference>
<dbReference type="SUPFAM" id="SSF52096">
    <property type="entry name" value="ClpP/crotonase"/>
    <property type="match status" value="1"/>
</dbReference>
<comment type="catalytic activity">
    <reaction evidence="3">
        <text>a (3S)-3-hydroxyacyl-CoA = a (2E)-enoyl-CoA + H2O</text>
        <dbReference type="Rhea" id="RHEA:16105"/>
        <dbReference type="ChEBI" id="CHEBI:15377"/>
        <dbReference type="ChEBI" id="CHEBI:57318"/>
        <dbReference type="ChEBI" id="CHEBI:58856"/>
        <dbReference type="EC" id="4.2.1.17"/>
    </reaction>
</comment>